<reference evidence="1" key="1">
    <citation type="submission" date="2021-06" db="EMBL/GenBank/DDBJ databases">
        <authorList>
            <person name="Kallberg Y."/>
            <person name="Tangrot J."/>
            <person name="Rosling A."/>
        </authorList>
    </citation>
    <scope>NUCLEOTIDE SEQUENCE</scope>
    <source>
        <strain evidence="1">IN212</strain>
    </source>
</reference>
<comment type="caution">
    <text evidence="1">The sequence shown here is derived from an EMBL/GenBank/DDBJ whole genome shotgun (WGS) entry which is preliminary data.</text>
</comment>
<dbReference type="EMBL" id="CAJVPZ010024510">
    <property type="protein sequence ID" value="CAG8719327.1"/>
    <property type="molecule type" value="Genomic_DNA"/>
</dbReference>
<sequence length="52" mass="5756">IAISNLASTGLPISVPPITNDSEIVEENQVKEQELVEELQHQIDALYTLQKP</sequence>
<evidence type="ECO:0000313" key="1">
    <source>
        <dbReference type="EMBL" id="CAG8719327.1"/>
    </source>
</evidence>
<accession>A0A9N9NBB1</accession>
<protein>
    <submittedName>
        <fullName evidence="1">11374_t:CDS:1</fullName>
    </submittedName>
</protein>
<feature type="non-terminal residue" evidence="1">
    <location>
        <position position="1"/>
    </location>
</feature>
<gene>
    <name evidence="1" type="ORF">RFULGI_LOCUS11348</name>
</gene>
<proteinExistence type="predicted"/>
<keyword evidence="2" id="KW-1185">Reference proteome</keyword>
<name>A0A9N9NBB1_9GLOM</name>
<dbReference type="AlphaFoldDB" id="A0A9N9NBB1"/>
<organism evidence="1 2">
    <name type="scientific">Racocetra fulgida</name>
    <dbReference type="NCBI Taxonomy" id="60492"/>
    <lineage>
        <taxon>Eukaryota</taxon>
        <taxon>Fungi</taxon>
        <taxon>Fungi incertae sedis</taxon>
        <taxon>Mucoromycota</taxon>
        <taxon>Glomeromycotina</taxon>
        <taxon>Glomeromycetes</taxon>
        <taxon>Diversisporales</taxon>
        <taxon>Gigasporaceae</taxon>
        <taxon>Racocetra</taxon>
    </lineage>
</organism>
<feature type="non-terminal residue" evidence="1">
    <location>
        <position position="52"/>
    </location>
</feature>
<dbReference type="Proteomes" id="UP000789396">
    <property type="component" value="Unassembled WGS sequence"/>
</dbReference>
<evidence type="ECO:0000313" key="2">
    <source>
        <dbReference type="Proteomes" id="UP000789396"/>
    </source>
</evidence>